<reference evidence="1 2" key="1">
    <citation type="journal article" date="2012" name="Genome Biol.">
        <title>Sequencing three crocodilian genomes to illuminate the evolution of archosaurs and amniotes.</title>
        <authorList>
            <person name="St John J.A."/>
            <person name="Braun E.L."/>
            <person name="Isberg S.R."/>
            <person name="Miles L.G."/>
            <person name="Chong A.Y."/>
            <person name="Gongora J."/>
            <person name="Dalzell P."/>
            <person name="Moran C."/>
            <person name="Bed'hom B."/>
            <person name="Abzhanov A."/>
            <person name="Burgess S.C."/>
            <person name="Cooksey A.M."/>
            <person name="Castoe T.A."/>
            <person name="Crawford N.G."/>
            <person name="Densmore L.D."/>
            <person name="Drew J.C."/>
            <person name="Edwards S.V."/>
            <person name="Faircloth B.C."/>
            <person name="Fujita M.K."/>
            <person name="Greenwold M.J."/>
            <person name="Hoffmann F.G."/>
            <person name="Howard J.M."/>
            <person name="Iguchi T."/>
            <person name="Janes D.E."/>
            <person name="Khan S.Y."/>
            <person name="Kohno S."/>
            <person name="de Koning A.J."/>
            <person name="Lance S.L."/>
            <person name="McCarthy F.M."/>
            <person name="McCormack J.E."/>
            <person name="Merchant M.E."/>
            <person name="Peterson D.G."/>
            <person name="Pollock D.D."/>
            <person name="Pourmand N."/>
            <person name="Raney B.J."/>
            <person name="Roessler K.A."/>
            <person name="Sanford J.R."/>
            <person name="Sawyer R.H."/>
            <person name="Schmidt C.J."/>
            <person name="Triplett E.W."/>
            <person name="Tuberville T.D."/>
            <person name="Venegas-Anaya M."/>
            <person name="Howard J.T."/>
            <person name="Jarvis E.D."/>
            <person name="Guillette L.J.Jr."/>
            <person name="Glenn T.C."/>
            <person name="Green R.E."/>
            <person name="Ray D.A."/>
        </authorList>
    </citation>
    <scope>NUCLEOTIDE SEQUENCE [LARGE SCALE GENOMIC DNA]</scope>
    <source>
        <strain evidence="1">KSC_2009_1</strain>
    </source>
</reference>
<accession>A0A151NGW6</accession>
<comment type="caution">
    <text evidence="1">The sequence shown here is derived from an EMBL/GenBank/DDBJ whole genome shotgun (WGS) entry which is preliminary data.</text>
</comment>
<sequence>MGFLHSTVGGFGCSLEEGFDSTHQNWFEGGPGPVQPRDIGPQLEVLDIYHIKPISSPVGPGLSFLLLLELRYYPDFSTPLKRLATHCDKRVIASGSQEREHEKFFLLA</sequence>
<dbReference type="Proteomes" id="UP000050525">
    <property type="component" value="Unassembled WGS sequence"/>
</dbReference>
<dbReference type="AlphaFoldDB" id="A0A151NGW6"/>
<evidence type="ECO:0000313" key="1">
    <source>
        <dbReference type="EMBL" id="KYO36061.1"/>
    </source>
</evidence>
<evidence type="ECO:0000313" key="2">
    <source>
        <dbReference type="Proteomes" id="UP000050525"/>
    </source>
</evidence>
<keyword evidence="2" id="KW-1185">Reference proteome</keyword>
<proteinExistence type="predicted"/>
<name>A0A151NGW6_ALLMI</name>
<dbReference type="EMBL" id="AKHW03003018">
    <property type="protein sequence ID" value="KYO36061.1"/>
    <property type="molecule type" value="Genomic_DNA"/>
</dbReference>
<protein>
    <submittedName>
        <fullName evidence="1">Uncharacterized protein</fullName>
    </submittedName>
</protein>
<gene>
    <name evidence="1" type="ORF">Y1Q_0013109</name>
</gene>
<organism evidence="1 2">
    <name type="scientific">Alligator mississippiensis</name>
    <name type="common">American alligator</name>
    <dbReference type="NCBI Taxonomy" id="8496"/>
    <lineage>
        <taxon>Eukaryota</taxon>
        <taxon>Metazoa</taxon>
        <taxon>Chordata</taxon>
        <taxon>Craniata</taxon>
        <taxon>Vertebrata</taxon>
        <taxon>Euteleostomi</taxon>
        <taxon>Archelosauria</taxon>
        <taxon>Archosauria</taxon>
        <taxon>Crocodylia</taxon>
        <taxon>Alligatoridae</taxon>
        <taxon>Alligatorinae</taxon>
        <taxon>Alligator</taxon>
    </lineage>
</organism>